<keyword evidence="6" id="KW-0406">Ion transport</keyword>
<evidence type="ECO:0000256" key="9">
    <source>
        <dbReference type="ARBA" id="ARBA00023310"/>
    </source>
</evidence>
<dbReference type="GO" id="GO:0031966">
    <property type="term" value="C:mitochondrial membrane"/>
    <property type="evidence" value="ECO:0007669"/>
    <property type="project" value="UniProtKB-SubCell"/>
</dbReference>
<keyword evidence="5" id="KW-0375">Hydrogen ion transport</keyword>
<keyword evidence="7" id="KW-0496">Mitochondrion</keyword>
<protein>
    <submittedName>
        <fullName evidence="10">Uncharacterized protein</fullName>
    </submittedName>
</protein>
<dbReference type="InterPro" id="IPR006808">
    <property type="entry name" value="ATP_synth_F0_gsu_mt"/>
</dbReference>
<evidence type="ECO:0000256" key="5">
    <source>
        <dbReference type="ARBA" id="ARBA00022781"/>
    </source>
</evidence>
<evidence type="ECO:0000256" key="4">
    <source>
        <dbReference type="ARBA" id="ARBA00022547"/>
    </source>
</evidence>
<keyword evidence="8" id="KW-0472">Membrane</keyword>
<organism evidence="10 11">
    <name type="scientific">Mortierella polycephala</name>
    <dbReference type="NCBI Taxonomy" id="41804"/>
    <lineage>
        <taxon>Eukaryota</taxon>
        <taxon>Fungi</taxon>
        <taxon>Fungi incertae sedis</taxon>
        <taxon>Mucoromycota</taxon>
        <taxon>Mortierellomycotina</taxon>
        <taxon>Mortierellomycetes</taxon>
        <taxon>Mortierellales</taxon>
        <taxon>Mortierellaceae</taxon>
        <taxon>Mortierella</taxon>
    </lineage>
</organism>
<dbReference type="GO" id="GO:0015078">
    <property type="term" value="F:proton transmembrane transporter activity"/>
    <property type="evidence" value="ECO:0007669"/>
    <property type="project" value="InterPro"/>
</dbReference>
<comment type="subcellular location">
    <subcellularLocation>
        <location evidence="1">Mitochondrion membrane</location>
    </subcellularLocation>
</comment>
<evidence type="ECO:0000256" key="7">
    <source>
        <dbReference type="ARBA" id="ARBA00023128"/>
    </source>
</evidence>
<reference evidence="10" key="1">
    <citation type="journal article" date="2020" name="Fungal Divers.">
        <title>Resolving the Mortierellaceae phylogeny through synthesis of multi-gene phylogenetics and phylogenomics.</title>
        <authorList>
            <person name="Vandepol N."/>
            <person name="Liber J."/>
            <person name="Desiro A."/>
            <person name="Na H."/>
            <person name="Kennedy M."/>
            <person name="Barry K."/>
            <person name="Grigoriev I.V."/>
            <person name="Miller A.N."/>
            <person name="O'Donnell K."/>
            <person name="Stajich J.E."/>
            <person name="Bonito G."/>
        </authorList>
    </citation>
    <scope>NUCLEOTIDE SEQUENCE</scope>
    <source>
        <strain evidence="10">KOD948</strain>
    </source>
</reference>
<sequence>MNTVTKVISTATSTASKLSVPILYNAKVAGQIAKNVYVREGMAPPSAAQIESAKDATLKFIWDARSINTWKNISSTQYMKAGLVAAEAYAFFMVGEIIGRRSLIGYNVESADSHQEHH</sequence>
<comment type="similarity">
    <text evidence="2">Belongs to the ATPase g subunit family.</text>
</comment>
<dbReference type="AlphaFoldDB" id="A0A9P6QC78"/>
<evidence type="ECO:0000313" key="10">
    <source>
        <dbReference type="EMBL" id="KAG0262428.1"/>
    </source>
</evidence>
<dbReference type="OrthoDB" id="437at2759"/>
<dbReference type="GO" id="GO:0045259">
    <property type="term" value="C:proton-transporting ATP synthase complex"/>
    <property type="evidence" value="ECO:0007669"/>
    <property type="project" value="UniProtKB-KW"/>
</dbReference>
<keyword evidence="4" id="KW-0138">CF(0)</keyword>
<dbReference type="GO" id="GO:0015986">
    <property type="term" value="P:proton motive force-driven ATP synthesis"/>
    <property type="evidence" value="ECO:0007669"/>
    <property type="project" value="InterPro"/>
</dbReference>
<evidence type="ECO:0000256" key="1">
    <source>
        <dbReference type="ARBA" id="ARBA00004325"/>
    </source>
</evidence>
<keyword evidence="11" id="KW-1185">Reference proteome</keyword>
<dbReference type="EMBL" id="JAAAJA010000097">
    <property type="protein sequence ID" value="KAG0262428.1"/>
    <property type="molecule type" value="Genomic_DNA"/>
</dbReference>
<dbReference type="Pfam" id="PF04718">
    <property type="entry name" value="ATP-synt_G"/>
    <property type="match status" value="1"/>
</dbReference>
<keyword evidence="3" id="KW-0813">Transport</keyword>
<accession>A0A9P6QC78</accession>
<name>A0A9P6QC78_9FUNG</name>
<evidence type="ECO:0000256" key="8">
    <source>
        <dbReference type="ARBA" id="ARBA00023136"/>
    </source>
</evidence>
<evidence type="ECO:0000256" key="6">
    <source>
        <dbReference type="ARBA" id="ARBA00023065"/>
    </source>
</evidence>
<evidence type="ECO:0000256" key="3">
    <source>
        <dbReference type="ARBA" id="ARBA00022448"/>
    </source>
</evidence>
<evidence type="ECO:0000256" key="2">
    <source>
        <dbReference type="ARBA" id="ARBA00005699"/>
    </source>
</evidence>
<gene>
    <name evidence="10" type="ORF">BG011_010145</name>
</gene>
<comment type="caution">
    <text evidence="10">The sequence shown here is derived from an EMBL/GenBank/DDBJ whole genome shotgun (WGS) entry which is preliminary data.</text>
</comment>
<keyword evidence="9" id="KW-0066">ATP synthesis</keyword>
<proteinExistence type="inferred from homology"/>
<dbReference type="Proteomes" id="UP000726737">
    <property type="component" value="Unassembled WGS sequence"/>
</dbReference>
<evidence type="ECO:0000313" key="11">
    <source>
        <dbReference type="Proteomes" id="UP000726737"/>
    </source>
</evidence>